<evidence type="ECO:0000313" key="4">
    <source>
        <dbReference type="Proteomes" id="UP001235939"/>
    </source>
</evidence>
<reference evidence="3 4" key="1">
    <citation type="submission" date="2022-01" db="EMBL/GenBank/DDBJ databases">
        <title>A chromosomal length assembly of Cordylochernes scorpioides.</title>
        <authorList>
            <person name="Zeh D."/>
            <person name="Zeh J."/>
        </authorList>
    </citation>
    <scope>NUCLEOTIDE SEQUENCE [LARGE SCALE GENOMIC DNA]</scope>
    <source>
        <strain evidence="3">IN4F17</strain>
        <tissue evidence="3">Whole Body</tissue>
    </source>
</reference>
<gene>
    <name evidence="3" type="ORF">LAZ67_3001755</name>
</gene>
<dbReference type="Proteomes" id="UP001235939">
    <property type="component" value="Chromosome 03"/>
</dbReference>
<name>A0ABY6K773_9ARAC</name>
<proteinExistence type="predicted"/>
<accession>A0ABY6K773</accession>
<evidence type="ECO:0000256" key="1">
    <source>
        <dbReference type="SAM" id="MobiDB-lite"/>
    </source>
</evidence>
<evidence type="ECO:0000259" key="2">
    <source>
        <dbReference type="Pfam" id="PF08385"/>
    </source>
</evidence>
<dbReference type="Pfam" id="PF08385">
    <property type="entry name" value="DHC_N1"/>
    <property type="match status" value="2"/>
</dbReference>
<protein>
    <submittedName>
        <fullName evidence="3">DNAH9</fullName>
    </submittedName>
</protein>
<feature type="domain" description="Dynein heavy chain tail" evidence="2">
    <location>
        <begin position="340"/>
        <end position="516"/>
    </location>
</feature>
<sequence>MVELSPSVELGCVELTRLYCIWGFKVLVQVNTPCVQVLVPILCNPENHTMWPDVVAEDAVHHAQNLQSIICKAVGHFKGRTILPMPLGIDRIDKDEFGLSNISRTTLAEPNFLKLLHDVENTMIQWTQQIHEVVEKDSAQSLLEGLNPDPFSEVEFWADQYDNLLGLYQQVVNMCPVQLKDPRVQKMAKLLEKAKSCYVQAFREMFREVVGSLAEARDITLHLKPLEKHFVDMQQEDFSDLKPKIPGLMHSIAMLWCFSDYFRTPYRIIVLIQKVCNLIINMTLIQQDSPLGGKVEVNKGGWNYLQLINITMWKMEGRDLEDRKLPTGADNIMERLDYQLLHITEKAMNVQGRTYLDSANILQSELDESLVKVKSAISVLKHFLAVYQEYRTNLPQILPSQNLHTWEFPDRRVFERFNRFLSRLLLIESAELDNRQHIDAVSSLSIPTTQLCGQEFFETADEFLKLEKLELGGIKGRSLGTQVTNIYDEFCEKYASFSLCTYDPLDPDSKVRLQWQHTVDGCGGAGGADDGQPDGAEGDPAGLCHAPAGHPQHDPQGAG</sequence>
<feature type="compositionally biased region" description="Low complexity" evidence="1">
    <location>
        <begin position="533"/>
        <end position="542"/>
    </location>
</feature>
<evidence type="ECO:0000313" key="3">
    <source>
        <dbReference type="EMBL" id="UYV64721.1"/>
    </source>
</evidence>
<dbReference type="PANTHER" id="PTHR46532:SF11">
    <property type="entry name" value="DYNEIN AXONEMAL HEAVY CHAIN 12"/>
    <property type="match status" value="1"/>
</dbReference>
<dbReference type="PANTHER" id="PTHR46532">
    <property type="entry name" value="MALE FERTILITY FACTOR KL5"/>
    <property type="match status" value="1"/>
</dbReference>
<feature type="region of interest" description="Disordered" evidence="1">
    <location>
        <begin position="524"/>
        <end position="559"/>
    </location>
</feature>
<organism evidence="3 4">
    <name type="scientific">Cordylochernes scorpioides</name>
    <dbReference type="NCBI Taxonomy" id="51811"/>
    <lineage>
        <taxon>Eukaryota</taxon>
        <taxon>Metazoa</taxon>
        <taxon>Ecdysozoa</taxon>
        <taxon>Arthropoda</taxon>
        <taxon>Chelicerata</taxon>
        <taxon>Arachnida</taxon>
        <taxon>Pseudoscorpiones</taxon>
        <taxon>Cheliferoidea</taxon>
        <taxon>Chernetidae</taxon>
        <taxon>Cordylochernes</taxon>
    </lineage>
</organism>
<dbReference type="InterPro" id="IPR013594">
    <property type="entry name" value="Dynein_heavy_tail"/>
</dbReference>
<keyword evidence="4" id="KW-1185">Reference proteome</keyword>
<dbReference type="InterPro" id="IPR026983">
    <property type="entry name" value="DHC"/>
</dbReference>
<feature type="domain" description="Dynein heavy chain tail" evidence="2">
    <location>
        <begin position="116"/>
        <end position="283"/>
    </location>
</feature>
<dbReference type="EMBL" id="CP092865">
    <property type="protein sequence ID" value="UYV64721.1"/>
    <property type="molecule type" value="Genomic_DNA"/>
</dbReference>